<proteinExistence type="predicted"/>
<evidence type="ECO:0000313" key="2">
    <source>
        <dbReference type="EMBL" id="KKN72400.1"/>
    </source>
</evidence>
<gene>
    <name evidence="2" type="ORF">LCGC14_0411130</name>
</gene>
<organism evidence="2">
    <name type="scientific">marine sediment metagenome</name>
    <dbReference type="NCBI Taxonomy" id="412755"/>
    <lineage>
        <taxon>unclassified sequences</taxon>
        <taxon>metagenomes</taxon>
        <taxon>ecological metagenomes</taxon>
    </lineage>
</organism>
<protein>
    <recommendedName>
        <fullName evidence="3">Bacteriophage head to tail connecting protein</fullName>
    </recommendedName>
</protein>
<dbReference type="EMBL" id="LAZR01000363">
    <property type="protein sequence ID" value="KKN72400.1"/>
    <property type="molecule type" value="Genomic_DNA"/>
</dbReference>
<feature type="region of interest" description="Disordered" evidence="1">
    <location>
        <begin position="560"/>
        <end position="595"/>
    </location>
</feature>
<sequence>MEKLIARSMSKAAKQGMERTKVHVRNRAMFIKAYVGTYFEKEHGITGEQPINLVFSAIRAIVPQYVMKNPVTKVSSDFVEYDDYAYLLGRALDGNNRKIKKKQTLRYGLVDAFLGGMAIFKTALADSGSFVMYGDTRIDNGMVFTDNVSLDDFVPDPDCKSWDKAAFLGDKIRAPRQILLDNNEYDHDLIMQLPSSKHADVEKRVAEMTKRNMPHNEIQELQDFVDIVYLYAPDADAVVVIPDPRQISFDDYLAVHEYFGPKDGPYTFLSMTQPVPDNPFPVAPVGMWYDLNLMANQMMVKTMARQMNQKTIGVVDPTGVDEAEDFRDADDGDIVQGDPKNLSALTIGGREAGDDDYITGLRLWSNYMSGNPDQMAGVAANAKTATQSNNMQQNSNVGLEDGRGMLYDAAGELSRKEAWFMHHDPLISIPIPYRRQSGDHAQLTLTPEQRRGMPEDYIFDIKQRSMEIKDPRQLSQLIMEFSTSVIPSVVMAGRTLMTEAGTPFNIAKALSDIAENMGILDEVHDWFEDPEYMQKLQLASILGPQGPMKAGMDGAIAQNGAAVGGVSGPTSPMQDRRSSEQTGANDAQSGFQGGL</sequence>
<dbReference type="AlphaFoldDB" id="A0A0F9STV8"/>
<comment type="caution">
    <text evidence="2">The sequence shown here is derived from an EMBL/GenBank/DDBJ whole genome shotgun (WGS) entry which is preliminary data.</text>
</comment>
<feature type="compositionally biased region" description="Polar residues" evidence="1">
    <location>
        <begin position="580"/>
        <end position="595"/>
    </location>
</feature>
<evidence type="ECO:0008006" key="3">
    <source>
        <dbReference type="Google" id="ProtNLM"/>
    </source>
</evidence>
<accession>A0A0F9STV8</accession>
<name>A0A0F9STV8_9ZZZZ</name>
<reference evidence="2" key="1">
    <citation type="journal article" date="2015" name="Nature">
        <title>Complex archaea that bridge the gap between prokaryotes and eukaryotes.</title>
        <authorList>
            <person name="Spang A."/>
            <person name="Saw J.H."/>
            <person name="Jorgensen S.L."/>
            <person name="Zaremba-Niedzwiedzka K."/>
            <person name="Martijn J."/>
            <person name="Lind A.E."/>
            <person name="van Eijk R."/>
            <person name="Schleper C."/>
            <person name="Guy L."/>
            <person name="Ettema T.J."/>
        </authorList>
    </citation>
    <scope>NUCLEOTIDE SEQUENCE</scope>
</reference>
<evidence type="ECO:0000256" key="1">
    <source>
        <dbReference type="SAM" id="MobiDB-lite"/>
    </source>
</evidence>